<dbReference type="EMBL" id="CP041405">
    <property type="protein sequence ID" value="QDM47060.1"/>
    <property type="molecule type" value="Genomic_DNA"/>
</dbReference>
<feature type="domain" description="Beta-lactamase-related" evidence="1">
    <location>
        <begin position="70"/>
        <end position="346"/>
    </location>
</feature>
<dbReference type="PANTHER" id="PTHR43283">
    <property type="entry name" value="BETA-LACTAMASE-RELATED"/>
    <property type="match status" value="1"/>
</dbReference>
<keyword evidence="2" id="KW-0378">Hydrolase</keyword>
<dbReference type="SUPFAM" id="SSF56601">
    <property type="entry name" value="beta-lactamase/transpeptidase-like"/>
    <property type="match status" value="1"/>
</dbReference>
<proteinExistence type="predicted"/>
<evidence type="ECO:0000313" key="2">
    <source>
        <dbReference type="EMBL" id="QDM47060.1"/>
    </source>
</evidence>
<sequence>MPGGLIRMSLMFMLLLVIGAAAGCLKVDRTPGIHVNGEAQEWPAASPEDIGMDRERLDQVAVSLADEPIYAMVVVKDGHIVSEYYKKGYHSERKLWMNSVAKSVTSALVGMAVEQKAIRSIEQPLSDFFPSLRHEETDMRMQNITVKDLLRMTSGLDWPESTAWGYDLTPMIDSEDWAEFVLTFPMKEAPGTAVFDYNSGGSQLLSAIVQRQTGKSMQQFADDHLFGPLGIRDYDWRRGPNEETAGGFGIELKPRDAAKLGLLYLNQGEWEGRRLLSEDWIRESTAKHTDVGEDNGMSVFGDYGYHWWVRSFDSYEAYLAMGYGGQYIIVVPPLNLVVVFASYSDQDTALPLQHMHALIEAAASTSADSSS</sequence>
<dbReference type="AlphaFoldDB" id="A0AAP9J4D8"/>
<dbReference type="InterPro" id="IPR050789">
    <property type="entry name" value="Diverse_Enzym_Activities"/>
</dbReference>
<dbReference type="Pfam" id="PF00144">
    <property type="entry name" value="Beta-lactamase"/>
    <property type="match status" value="1"/>
</dbReference>
<dbReference type="InterPro" id="IPR001466">
    <property type="entry name" value="Beta-lactam-related"/>
</dbReference>
<dbReference type="PROSITE" id="PS51257">
    <property type="entry name" value="PROKAR_LIPOPROTEIN"/>
    <property type="match status" value="1"/>
</dbReference>
<reference evidence="2 3" key="1">
    <citation type="submission" date="2019-07" db="EMBL/GenBank/DDBJ databases">
        <title>Paenibacillus thiaminolyticus NRRL B-4156.</title>
        <authorList>
            <person name="Hehnly C."/>
            <person name="Zhang L."/>
        </authorList>
    </citation>
    <scope>NUCLEOTIDE SEQUENCE [LARGE SCALE GENOMIC DNA]</scope>
    <source>
        <strain evidence="2 3">NRRL B-4156</strain>
    </source>
</reference>
<accession>A0AAP9J4D8</accession>
<evidence type="ECO:0000259" key="1">
    <source>
        <dbReference type="Pfam" id="PF00144"/>
    </source>
</evidence>
<evidence type="ECO:0000313" key="3">
    <source>
        <dbReference type="Proteomes" id="UP000315377"/>
    </source>
</evidence>
<dbReference type="InterPro" id="IPR012338">
    <property type="entry name" value="Beta-lactam/transpept-like"/>
</dbReference>
<dbReference type="Gene3D" id="3.40.710.10">
    <property type="entry name" value="DD-peptidase/beta-lactamase superfamily"/>
    <property type="match status" value="1"/>
</dbReference>
<dbReference type="PANTHER" id="PTHR43283:SF7">
    <property type="entry name" value="BETA-LACTAMASE-RELATED DOMAIN-CONTAINING PROTEIN"/>
    <property type="match status" value="1"/>
</dbReference>
<dbReference type="Proteomes" id="UP000315377">
    <property type="component" value="Chromosome"/>
</dbReference>
<name>A0AAP9J4D8_PANTH</name>
<organism evidence="2 3">
    <name type="scientific">Paenibacillus thiaminolyticus</name>
    <name type="common">Bacillus thiaminolyticus</name>
    <dbReference type="NCBI Taxonomy" id="49283"/>
    <lineage>
        <taxon>Bacteria</taxon>
        <taxon>Bacillati</taxon>
        <taxon>Bacillota</taxon>
        <taxon>Bacilli</taxon>
        <taxon>Bacillales</taxon>
        <taxon>Paenibacillaceae</taxon>
        <taxon>Paenibacillus</taxon>
    </lineage>
</organism>
<dbReference type="GO" id="GO:0016787">
    <property type="term" value="F:hydrolase activity"/>
    <property type="evidence" value="ECO:0007669"/>
    <property type="project" value="UniProtKB-KW"/>
</dbReference>
<protein>
    <submittedName>
        <fullName evidence="2">Serine hydrolase</fullName>
    </submittedName>
</protein>
<gene>
    <name evidence="2" type="ORF">FLT43_29005</name>
</gene>